<keyword evidence="7 9" id="KW-0663">Pyridoxal phosphate</keyword>
<dbReference type="InterPro" id="IPR004839">
    <property type="entry name" value="Aminotransferase_I/II_large"/>
</dbReference>
<dbReference type="HAMAP" id="MF_01023">
    <property type="entry name" value="HisC_aminotrans_2"/>
    <property type="match status" value="1"/>
</dbReference>
<comment type="pathway">
    <text evidence="2 9">Amino-acid biosynthesis; L-histidine biosynthesis; L-histidine from 5-phospho-alpha-D-ribose 1-diphosphate: step 7/9.</text>
</comment>
<evidence type="ECO:0000256" key="1">
    <source>
        <dbReference type="ARBA" id="ARBA00001933"/>
    </source>
</evidence>
<evidence type="ECO:0000256" key="6">
    <source>
        <dbReference type="ARBA" id="ARBA00022679"/>
    </source>
</evidence>
<evidence type="ECO:0000256" key="2">
    <source>
        <dbReference type="ARBA" id="ARBA00005011"/>
    </source>
</evidence>
<dbReference type="PANTHER" id="PTHR43643">
    <property type="entry name" value="HISTIDINOL-PHOSPHATE AMINOTRANSFERASE 2"/>
    <property type="match status" value="1"/>
</dbReference>
<dbReference type="SUPFAM" id="SSF53383">
    <property type="entry name" value="PLP-dependent transferases"/>
    <property type="match status" value="1"/>
</dbReference>
<dbReference type="Pfam" id="PF00155">
    <property type="entry name" value="Aminotran_1_2"/>
    <property type="match status" value="1"/>
</dbReference>
<evidence type="ECO:0000256" key="4">
    <source>
        <dbReference type="ARBA" id="ARBA00011738"/>
    </source>
</evidence>
<keyword evidence="5 9" id="KW-0032">Aminotransferase</keyword>
<evidence type="ECO:0000259" key="10">
    <source>
        <dbReference type="Pfam" id="PF00155"/>
    </source>
</evidence>
<dbReference type="GO" id="GO:0004400">
    <property type="term" value="F:histidinol-phosphate transaminase activity"/>
    <property type="evidence" value="ECO:0007669"/>
    <property type="project" value="UniProtKB-UniRule"/>
</dbReference>
<comment type="catalytic activity">
    <reaction evidence="8 9">
        <text>L-histidinol phosphate + 2-oxoglutarate = 3-(imidazol-4-yl)-2-oxopropyl phosphate + L-glutamate</text>
        <dbReference type="Rhea" id="RHEA:23744"/>
        <dbReference type="ChEBI" id="CHEBI:16810"/>
        <dbReference type="ChEBI" id="CHEBI:29985"/>
        <dbReference type="ChEBI" id="CHEBI:57766"/>
        <dbReference type="ChEBI" id="CHEBI:57980"/>
        <dbReference type="EC" id="2.6.1.9"/>
    </reaction>
</comment>
<dbReference type="GO" id="GO:0030170">
    <property type="term" value="F:pyridoxal phosphate binding"/>
    <property type="evidence" value="ECO:0007669"/>
    <property type="project" value="InterPro"/>
</dbReference>
<evidence type="ECO:0000256" key="3">
    <source>
        <dbReference type="ARBA" id="ARBA00007970"/>
    </source>
</evidence>
<evidence type="ECO:0000256" key="5">
    <source>
        <dbReference type="ARBA" id="ARBA00022576"/>
    </source>
</evidence>
<dbReference type="InterPro" id="IPR050106">
    <property type="entry name" value="HistidinolP_aminotransfase"/>
</dbReference>
<protein>
    <recommendedName>
        <fullName evidence="9">Histidinol-phosphate aminotransferase</fullName>
        <ecNumber evidence="9">2.6.1.9</ecNumber>
    </recommendedName>
    <alternativeName>
        <fullName evidence="9">Imidazole acetol-phosphate transaminase</fullName>
    </alternativeName>
</protein>
<dbReference type="InterPro" id="IPR015424">
    <property type="entry name" value="PyrdxlP-dep_Trfase"/>
</dbReference>
<proteinExistence type="inferred from homology"/>
<evidence type="ECO:0000256" key="8">
    <source>
        <dbReference type="ARBA" id="ARBA00047481"/>
    </source>
</evidence>
<name>A0A844YFF9_9SPHN</name>
<feature type="domain" description="Aminotransferase class I/classII large" evidence="10">
    <location>
        <begin position="29"/>
        <end position="358"/>
    </location>
</feature>
<keyword evidence="9" id="KW-0028">Amino-acid biosynthesis</keyword>
<dbReference type="InterPro" id="IPR015422">
    <property type="entry name" value="PyrdxlP-dep_Trfase_small"/>
</dbReference>
<feature type="modified residue" description="N6-(pyridoxal phosphate)lysine" evidence="9">
    <location>
        <position position="220"/>
    </location>
</feature>
<dbReference type="InterPro" id="IPR001917">
    <property type="entry name" value="Aminotrans_II_pyridoxalP_BS"/>
</dbReference>
<dbReference type="Gene3D" id="3.40.640.10">
    <property type="entry name" value="Type I PLP-dependent aspartate aminotransferase-like (Major domain)"/>
    <property type="match status" value="1"/>
</dbReference>
<dbReference type="PANTHER" id="PTHR43643:SF3">
    <property type="entry name" value="HISTIDINOL-PHOSPHATE AMINOTRANSFERASE"/>
    <property type="match status" value="1"/>
</dbReference>
<evidence type="ECO:0000313" key="11">
    <source>
        <dbReference type="EMBL" id="MXO62667.1"/>
    </source>
</evidence>
<keyword evidence="9" id="KW-0368">Histidine biosynthesis</keyword>
<comment type="caution">
    <text evidence="11">The sequence shown here is derived from an EMBL/GenBank/DDBJ whole genome shotgun (WGS) entry which is preliminary data.</text>
</comment>
<comment type="similarity">
    <text evidence="3 9">Belongs to the class-II pyridoxal-phosphate-dependent aminotransferase family. Histidinol-phosphate aminotransferase subfamily.</text>
</comment>
<dbReference type="RefSeq" id="WP_160673095.1">
    <property type="nucleotide sequence ID" value="NZ_WTYN01000001.1"/>
</dbReference>
<dbReference type="InterPro" id="IPR015421">
    <property type="entry name" value="PyrdxlP-dep_Trfase_major"/>
</dbReference>
<keyword evidence="12" id="KW-1185">Reference proteome</keyword>
<dbReference type="EMBL" id="WTYN01000001">
    <property type="protein sequence ID" value="MXO62667.1"/>
    <property type="molecule type" value="Genomic_DNA"/>
</dbReference>
<dbReference type="UniPathway" id="UPA00031">
    <property type="reaction ID" value="UER00012"/>
</dbReference>
<evidence type="ECO:0000313" key="12">
    <source>
        <dbReference type="Proteomes" id="UP000445582"/>
    </source>
</evidence>
<evidence type="ECO:0000256" key="7">
    <source>
        <dbReference type="ARBA" id="ARBA00022898"/>
    </source>
</evidence>
<keyword evidence="6 9" id="KW-0808">Transferase</keyword>
<reference evidence="11 12" key="1">
    <citation type="submission" date="2019-12" db="EMBL/GenBank/DDBJ databases">
        <title>Genomic-based taxomic classification of the family Erythrobacteraceae.</title>
        <authorList>
            <person name="Xu L."/>
        </authorList>
    </citation>
    <scope>NUCLEOTIDE SEQUENCE [LARGE SCALE GENOMIC DNA]</scope>
    <source>
        <strain evidence="11 12">MCCC 1A09965</strain>
    </source>
</reference>
<dbReference type="OrthoDB" id="9809616at2"/>
<organism evidence="11 12">
    <name type="scientific">Qipengyuania oceanensis</name>
    <dbReference type="NCBI Taxonomy" id="1463597"/>
    <lineage>
        <taxon>Bacteria</taxon>
        <taxon>Pseudomonadati</taxon>
        <taxon>Pseudomonadota</taxon>
        <taxon>Alphaproteobacteria</taxon>
        <taxon>Sphingomonadales</taxon>
        <taxon>Erythrobacteraceae</taxon>
        <taxon>Qipengyuania</taxon>
    </lineage>
</organism>
<dbReference type="InterPro" id="IPR005861">
    <property type="entry name" value="HisP_aminotrans"/>
</dbReference>
<dbReference type="CDD" id="cd00609">
    <property type="entry name" value="AAT_like"/>
    <property type="match status" value="1"/>
</dbReference>
<gene>
    <name evidence="9" type="primary">hisC</name>
    <name evidence="11" type="ORF">GRI48_06545</name>
</gene>
<comment type="cofactor">
    <cofactor evidence="1 9">
        <name>pyridoxal 5'-phosphate</name>
        <dbReference type="ChEBI" id="CHEBI:597326"/>
    </cofactor>
</comment>
<comment type="subunit">
    <text evidence="4 9">Homodimer.</text>
</comment>
<dbReference type="GO" id="GO:0000105">
    <property type="term" value="P:L-histidine biosynthetic process"/>
    <property type="evidence" value="ECO:0007669"/>
    <property type="project" value="UniProtKB-UniRule"/>
</dbReference>
<evidence type="ECO:0000256" key="9">
    <source>
        <dbReference type="HAMAP-Rule" id="MF_01023"/>
    </source>
</evidence>
<sequence length="365" mass="38402">MITRPTIKPWIEQIHAYVPGASKGSDGRELVKLSANENPLGCSPEVREALAAAENPALYPDPDATALREAIGALHNIDPARIVCGTGSGELLHGAVQAFASAGDEVLFPRWSFSLYPLLAQKVAATPVLADAPDHAPSVDALLARVSDRTKVVLLDNPNNPLGGWLPAGEVARLHAGLPADVLLVVDQAYAEFVGEGDPDGALALADANENVLVTRTFSKAYGIAGERVGWATGTPYLMAALNRLRGAFNVTQAGQRAALAALGDQDFVAHVREENRAARTAFVEALAALGNHGIRAVPSEANFVLVLFDGSLTAREAQAAVQEAGYAVRYLAGQELDNALRITIGTREQMAEVAEAIRRAAESA</sequence>
<dbReference type="Gene3D" id="3.90.1150.10">
    <property type="entry name" value="Aspartate Aminotransferase, domain 1"/>
    <property type="match status" value="1"/>
</dbReference>
<dbReference type="Proteomes" id="UP000445582">
    <property type="component" value="Unassembled WGS sequence"/>
</dbReference>
<dbReference type="PROSITE" id="PS00599">
    <property type="entry name" value="AA_TRANSFER_CLASS_2"/>
    <property type="match status" value="1"/>
</dbReference>
<dbReference type="EC" id="2.6.1.9" evidence="9"/>
<dbReference type="AlphaFoldDB" id="A0A844YFF9"/>
<accession>A0A844YFF9</accession>